<evidence type="ECO:0008006" key="4">
    <source>
        <dbReference type="Google" id="ProtNLM"/>
    </source>
</evidence>
<name>A0A223P280_9SPHI</name>
<protein>
    <recommendedName>
        <fullName evidence="4">Outer membrane protein beta-barrel domain-containing protein</fullName>
    </recommendedName>
</protein>
<feature type="chain" id="PRO_5012646282" description="Outer membrane protein beta-barrel domain-containing protein" evidence="1">
    <location>
        <begin position="20"/>
        <end position="235"/>
    </location>
</feature>
<dbReference type="KEGG" id="muc:MuYL_4348"/>
<gene>
    <name evidence="2" type="ORF">MuYL_4348</name>
</gene>
<feature type="signal peptide" evidence="1">
    <location>
        <begin position="1"/>
        <end position="19"/>
    </location>
</feature>
<proteinExistence type="predicted"/>
<evidence type="ECO:0000256" key="1">
    <source>
        <dbReference type="SAM" id="SignalP"/>
    </source>
</evidence>
<reference evidence="2 3" key="1">
    <citation type="submission" date="2017-08" db="EMBL/GenBank/DDBJ databases">
        <title>Complete genome sequence of Mucilaginibacter sp. strain BJC16-A31.</title>
        <authorList>
            <consortium name="Henan University of Science and Technology"/>
            <person name="You X."/>
        </authorList>
    </citation>
    <scope>NUCLEOTIDE SEQUENCE [LARGE SCALE GENOMIC DNA]</scope>
    <source>
        <strain evidence="2 3">BJC16-A31</strain>
    </source>
</reference>
<dbReference type="AlphaFoldDB" id="A0A223P280"/>
<evidence type="ECO:0000313" key="2">
    <source>
        <dbReference type="EMBL" id="ASU36233.1"/>
    </source>
</evidence>
<dbReference type="EMBL" id="CP022743">
    <property type="protein sequence ID" value="ASU36233.1"/>
    <property type="molecule type" value="Genomic_DNA"/>
</dbReference>
<keyword evidence="1" id="KW-0732">Signal</keyword>
<dbReference type="Proteomes" id="UP000215002">
    <property type="component" value="Chromosome"/>
</dbReference>
<organism evidence="2 3">
    <name type="scientific">Mucilaginibacter xinganensis</name>
    <dbReference type="NCBI Taxonomy" id="1234841"/>
    <lineage>
        <taxon>Bacteria</taxon>
        <taxon>Pseudomonadati</taxon>
        <taxon>Bacteroidota</taxon>
        <taxon>Sphingobacteriia</taxon>
        <taxon>Sphingobacteriales</taxon>
        <taxon>Sphingobacteriaceae</taxon>
        <taxon>Mucilaginibacter</taxon>
    </lineage>
</organism>
<dbReference type="OrthoDB" id="648040at2"/>
<evidence type="ECO:0000313" key="3">
    <source>
        <dbReference type="Proteomes" id="UP000215002"/>
    </source>
</evidence>
<keyword evidence="3" id="KW-1185">Reference proteome</keyword>
<accession>A0A223P280</accession>
<sequence>MRKLTVVFFVVFLSVTARAQSYATFGAGFDISSTLGYTDLVKQNPGYSYAAHVSYNYSAFVPISLELQRGKLSGGGDTFTLDKNLRKYENNYTALFLRVEIQLGELLDKDNTVNDLLKNWFAGFGAGGVFSQVKTNRIKPDGSHYRFPGSDQSREFIASARAGYALKFNNMFGEPTYVVSICYVHNFDIGDGLDGYNDPPSKFKNRDTDHYRQLLIGITYNFGPIQTYYRQRTYR</sequence>
<dbReference type="RefSeq" id="WP_094572287.1">
    <property type="nucleotide sequence ID" value="NZ_CP022743.1"/>
</dbReference>